<dbReference type="InterPro" id="IPR006869">
    <property type="entry name" value="DUF547"/>
</dbReference>
<feature type="domain" description="DUF547" evidence="1">
    <location>
        <begin position="169"/>
        <end position="291"/>
    </location>
</feature>
<dbReference type="AlphaFoldDB" id="A0A9W7G5V3"/>
<protein>
    <recommendedName>
        <fullName evidence="1">DUF547 domain-containing protein</fullName>
    </recommendedName>
</protein>
<evidence type="ECO:0000259" key="1">
    <source>
        <dbReference type="Pfam" id="PF04784"/>
    </source>
</evidence>
<dbReference type="CDD" id="cd02066">
    <property type="entry name" value="GRX_family"/>
    <property type="match status" value="1"/>
</dbReference>
<reference evidence="3" key="1">
    <citation type="journal article" date="2023" name="Commun. Biol.">
        <title>Genome analysis of Parmales, the sister group of diatoms, reveals the evolutionary specialization of diatoms from phago-mixotrophs to photoautotrophs.</title>
        <authorList>
            <person name="Ban H."/>
            <person name="Sato S."/>
            <person name="Yoshikawa S."/>
            <person name="Yamada K."/>
            <person name="Nakamura Y."/>
            <person name="Ichinomiya M."/>
            <person name="Sato N."/>
            <person name="Blanc-Mathieu R."/>
            <person name="Endo H."/>
            <person name="Kuwata A."/>
            <person name="Ogata H."/>
        </authorList>
    </citation>
    <scope>NUCLEOTIDE SEQUENCE [LARGE SCALE GENOMIC DNA]</scope>
</reference>
<organism evidence="2 3">
    <name type="scientific">Triparma columacea</name>
    <dbReference type="NCBI Taxonomy" id="722753"/>
    <lineage>
        <taxon>Eukaryota</taxon>
        <taxon>Sar</taxon>
        <taxon>Stramenopiles</taxon>
        <taxon>Ochrophyta</taxon>
        <taxon>Bolidophyceae</taxon>
        <taxon>Parmales</taxon>
        <taxon>Triparmaceae</taxon>
        <taxon>Triparma</taxon>
    </lineage>
</organism>
<comment type="caution">
    <text evidence="2">The sequence shown here is derived from an EMBL/GenBank/DDBJ whole genome shotgun (WGS) entry which is preliminary data.</text>
</comment>
<proteinExistence type="predicted"/>
<evidence type="ECO:0000313" key="3">
    <source>
        <dbReference type="Proteomes" id="UP001165065"/>
    </source>
</evidence>
<sequence length="382" mass="43382">MIKLTSRFTVPQVFVNDHYIGGADDFKKFTGIFPENRKEEPKGDMSWFEEPAKVEETKLRPVQESERVVELPTPPFLDKTDYVSLIKADRGSANDAKTPSVLNCLVSYKDRVDPNPIAVVHRLKKQLDKIIEKHRDDKQAVDYQAIKELDEFLEFEVATAELQSVKLADMDDGVKKAFCINLYNLMIKHAFTKVGVPTDKSNRGPFFTGVGYQLGEGYFTFDHLENGVLRSNRNGILKHEGDKRFAAIFPDSSVDCRIHFALNCGAASCPPIKKFTSIAIDDELDVVARAYCEDEGNVKVEDGKVWVNQIFNWYGKDFGGNDEEKLRTIVQWCEGEKKIEVMKVIDEGGGIDYMVYDWGSDAREPVRSFEVGDAFKEMEWGE</sequence>
<dbReference type="PANTHER" id="PTHR46361:SF3">
    <property type="entry name" value="ELECTRON CARRIER_ PROTEIN DISULFIDE OXIDOREDUCTASE"/>
    <property type="match status" value="1"/>
</dbReference>
<dbReference type="EMBL" id="BRYA01000843">
    <property type="protein sequence ID" value="GMI34080.1"/>
    <property type="molecule type" value="Genomic_DNA"/>
</dbReference>
<dbReference type="PANTHER" id="PTHR46361">
    <property type="entry name" value="ELECTRON CARRIER/ PROTEIN DISULFIDE OXIDOREDUCTASE"/>
    <property type="match status" value="1"/>
</dbReference>
<keyword evidence="3" id="KW-1185">Reference proteome</keyword>
<evidence type="ECO:0000313" key="2">
    <source>
        <dbReference type="EMBL" id="GMI34080.1"/>
    </source>
</evidence>
<dbReference type="Proteomes" id="UP001165065">
    <property type="component" value="Unassembled WGS sequence"/>
</dbReference>
<dbReference type="Pfam" id="PF04784">
    <property type="entry name" value="DUF547"/>
    <property type="match status" value="1"/>
</dbReference>
<gene>
    <name evidence="2" type="ORF">TrCOL_g4394</name>
</gene>
<name>A0A9W7G5V3_9STRA</name>
<accession>A0A9W7G5V3</accession>
<dbReference type="OrthoDB" id="41681at2759"/>
<dbReference type="Gene3D" id="3.40.30.10">
    <property type="entry name" value="Glutaredoxin"/>
    <property type="match status" value="1"/>
</dbReference>